<keyword evidence="5" id="KW-0010">Activator</keyword>
<evidence type="ECO:0000256" key="9">
    <source>
        <dbReference type="SAM" id="MobiDB-lite"/>
    </source>
</evidence>
<dbReference type="PRINTS" id="PR00367">
    <property type="entry name" value="ETHRSPELEMNT"/>
</dbReference>
<dbReference type="Gene3D" id="3.30.730.10">
    <property type="entry name" value="AP2/ERF domain"/>
    <property type="match status" value="1"/>
</dbReference>
<reference evidence="12" key="2">
    <citation type="submission" date="2025-08" db="UniProtKB">
        <authorList>
            <consortium name="RefSeq"/>
        </authorList>
    </citation>
    <scope>IDENTIFICATION</scope>
</reference>
<proteinExistence type="inferred from homology"/>
<evidence type="ECO:0000256" key="3">
    <source>
        <dbReference type="ARBA" id="ARBA00023015"/>
    </source>
</evidence>
<keyword evidence="11" id="KW-1185">Reference proteome</keyword>
<evidence type="ECO:0000259" key="10">
    <source>
        <dbReference type="PROSITE" id="PS51032"/>
    </source>
</evidence>
<dbReference type="PANTHER" id="PTHR31190">
    <property type="entry name" value="DNA-BINDING DOMAIN"/>
    <property type="match status" value="1"/>
</dbReference>
<evidence type="ECO:0000313" key="12">
    <source>
        <dbReference type="RefSeq" id="XP_008234444.1"/>
    </source>
</evidence>
<evidence type="ECO:0000313" key="11">
    <source>
        <dbReference type="Proteomes" id="UP000694861"/>
    </source>
</evidence>
<dbReference type="GeneID" id="103333392"/>
<dbReference type="Proteomes" id="UP000694861">
    <property type="component" value="Linkage group LG5"/>
</dbReference>
<keyword evidence="4" id="KW-0238">DNA-binding</keyword>
<dbReference type="SMART" id="SM00380">
    <property type="entry name" value="AP2"/>
    <property type="match status" value="1"/>
</dbReference>
<evidence type="ECO:0000256" key="1">
    <source>
        <dbReference type="ARBA" id="ARBA00004123"/>
    </source>
</evidence>
<evidence type="ECO:0000256" key="6">
    <source>
        <dbReference type="ARBA" id="ARBA00023163"/>
    </source>
</evidence>
<feature type="domain" description="AP2/ERF" evidence="10">
    <location>
        <begin position="156"/>
        <end position="214"/>
    </location>
</feature>
<sequence length="250" mass="28211">MSNIHIHSIMHANQLSCSHFKMATPTHEEQDESTLELIRQHLLGDFTFTDGFFSHLNFQIPDDDFSYDFQPLVVKPECSLSESESTSPISDPHCDNPQPCNFETNPETIISPSIKVEPLNMSSPTKGKTTTSECTTPCSPDDKFQQVSGSGEVLRHYRGVRRRPWGKYAAEIRDPARKGTRIWLGTFDTDVDAAKAYDCAAFKLRGRKAILNFPLEAGQSSQPPVNTARKRRRSVKQEEEELPETELLKP</sequence>
<dbReference type="SUPFAM" id="SSF54171">
    <property type="entry name" value="DNA-binding domain"/>
    <property type="match status" value="1"/>
</dbReference>
<evidence type="ECO:0000256" key="4">
    <source>
        <dbReference type="ARBA" id="ARBA00023125"/>
    </source>
</evidence>
<evidence type="ECO:0000256" key="2">
    <source>
        <dbReference type="ARBA" id="ARBA00022745"/>
    </source>
</evidence>
<organism evidence="11 12">
    <name type="scientific">Prunus mume</name>
    <name type="common">Japanese apricot</name>
    <name type="synonym">Armeniaca mume</name>
    <dbReference type="NCBI Taxonomy" id="102107"/>
    <lineage>
        <taxon>Eukaryota</taxon>
        <taxon>Viridiplantae</taxon>
        <taxon>Streptophyta</taxon>
        <taxon>Embryophyta</taxon>
        <taxon>Tracheophyta</taxon>
        <taxon>Spermatophyta</taxon>
        <taxon>Magnoliopsida</taxon>
        <taxon>eudicotyledons</taxon>
        <taxon>Gunneridae</taxon>
        <taxon>Pentapetalae</taxon>
        <taxon>rosids</taxon>
        <taxon>fabids</taxon>
        <taxon>Rosales</taxon>
        <taxon>Rosaceae</taxon>
        <taxon>Amygdaloideae</taxon>
        <taxon>Amygdaleae</taxon>
        <taxon>Prunus</taxon>
    </lineage>
</organism>
<feature type="region of interest" description="Disordered" evidence="9">
    <location>
        <begin position="215"/>
        <end position="250"/>
    </location>
</feature>
<keyword evidence="2" id="KW-0936">Ethylene signaling pathway</keyword>
<dbReference type="InterPro" id="IPR001471">
    <property type="entry name" value="AP2/ERF_dom"/>
</dbReference>
<comment type="similarity">
    <text evidence="8">Belongs to the AP2/ERF transcription factor family. ERF subfamily.</text>
</comment>
<evidence type="ECO:0000256" key="8">
    <source>
        <dbReference type="ARBA" id="ARBA00024343"/>
    </source>
</evidence>
<dbReference type="PANTHER" id="PTHR31190:SF499">
    <property type="entry name" value="ETHYLENE-RESPONSIVE TRANSCRIPTION FACTOR ERF105"/>
    <property type="match status" value="1"/>
</dbReference>
<dbReference type="InterPro" id="IPR016177">
    <property type="entry name" value="DNA-bd_dom_sf"/>
</dbReference>
<evidence type="ECO:0000256" key="5">
    <source>
        <dbReference type="ARBA" id="ARBA00023159"/>
    </source>
</evidence>
<dbReference type="Pfam" id="PF00847">
    <property type="entry name" value="AP2"/>
    <property type="match status" value="1"/>
</dbReference>
<accession>A0ABM0P4Y6</accession>
<name>A0ABM0P4Y6_PRUMU</name>
<dbReference type="CDD" id="cd00018">
    <property type="entry name" value="AP2"/>
    <property type="match status" value="1"/>
</dbReference>
<dbReference type="PROSITE" id="PS51032">
    <property type="entry name" value="AP2_ERF"/>
    <property type="match status" value="1"/>
</dbReference>
<keyword evidence="6" id="KW-0804">Transcription</keyword>
<gene>
    <name evidence="12" type="primary">LOC103333392</name>
</gene>
<dbReference type="InterPro" id="IPR044808">
    <property type="entry name" value="ERF_plant"/>
</dbReference>
<dbReference type="InterPro" id="IPR036955">
    <property type="entry name" value="AP2/ERF_dom_sf"/>
</dbReference>
<protein>
    <submittedName>
        <fullName evidence="12">Ethylene-responsive transcription factor ERF106</fullName>
    </submittedName>
</protein>
<keyword evidence="7" id="KW-0539">Nucleus</keyword>
<dbReference type="RefSeq" id="XP_008234444.1">
    <property type="nucleotide sequence ID" value="XM_008236222.2"/>
</dbReference>
<comment type="subcellular location">
    <subcellularLocation>
        <location evidence="1">Nucleus</location>
    </subcellularLocation>
</comment>
<keyword evidence="3" id="KW-0805">Transcription regulation</keyword>
<reference evidence="11" key="1">
    <citation type="journal article" date="2012" name="Nat. Commun.">
        <title>The genome of Prunus mume.</title>
        <authorList>
            <person name="Zhang Q."/>
            <person name="Chen W."/>
            <person name="Sun L."/>
            <person name="Zhao F."/>
            <person name="Huang B."/>
            <person name="Yang W."/>
            <person name="Tao Y."/>
            <person name="Wang J."/>
            <person name="Yuan Z."/>
            <person name="Fan G."/>
            <person name="Xing Z."/>
            <person name="Han C."/>
            <person name="Pan H."/>
            <person name="Zhong X."/>
            <person name="Shi W."/>
            <person name="Liang X."/>
            <person name="Du D."/>
            <person name="Sun F."/>
            <person name="Xu Z."/>
            <person name="Hao R."/>
            <person name="Lv T."/>
            <person name="Lv Y."/>
            <person name="Zheng Z."/>
            <person name="Sun M."/>
            <person name="Luo L."/>
            <person name="Cai M."/>
            <person name="Gao Y."/>
            <person name="Wang J."/>
            <person name="Yin Y."/>
            <person name="Xu X."/>
            <person name="Cheng T."/>
            <person name="Wang J."/>
        </authorList>
    </citation>
    <scope>NUCLEOTIDE SEQUENCE [LARGE SCALE GENOMIC DNA]</scope>
</reference>
<evidence type="ECO:0000256" key="7">
    <source>
        <dbReference type="ARBA" id="ARBA00023242"/>
    </source>
</evidence>